<keyword evidence="1" id="KW-1133">Transmembrane helix</keyword>
<dbReference type="EMBL" id="BGZK01001312">
    <property type="protein sequence ID" value="GBP76964.1"/>
    <property type="molecule type" value="Genomic_DNA"/>
</dbReference>
<evidence type="ECO:0000313" key="3">
    <source>
        <dbReference type="Proteomes" id="UP000299102"/>
    </source>
</evidence>
<comment type="caution">
    <text evidence="2">The sequence shown here is derived from an EMBL/GenBank/DDBJ whole genome shotgun (WGS) entry which is preliminary data.</text>
</comment>
<reference evidence="2 3" key="1">
    <citation type="journal article" date="2019" name="Commun. Biol.">
        <title>The bagworm genome reveals a unique fibroin gene that provides high tensile strength.</title>
        <authorList>
            <person name="Kono N."/>
            <person name="Nakamura H."/>
            <person name="Ohtoshi R."/>
            <person name="Tomita M."/>
            <person name="Numata K."/>
            <person name="Arakawa K."/>
        </authorList>
    </citation>
    <scope>NUCLEOTIDE SEQUENCE [LARGE SCALE GENOMIC DNA]</scope>
</reference>
<proteinExistence type="predicted"/>
<sequence>MTKALRGDDEWSLSEEQKRLRSRLQEWQGRKFKDFYSIQVAREYHFYSWRLATPNESPVRPDLLRTNRISDEEVSGLMEGENGPPEVLFTGRNTTAKAATPRRYSVRVWMRVYATAIGLRRTRGASQSRNRIVIRFDNKPPPHGAALSRRAVYEKPLNGLHRLRGVNSIIALTAVYLLVMCFVLLTSTAKRTKIGIKTAIATVGPRSDLTMEPELTSIVIGRDRDVERRDLILTRDTRESHHEHI</sequence>
<name>A0A4C1YQ01_EUMVA</name>
<evidence type="ECO:0000256" key="1">
    <source>
        <dbReference type="SAM" id="Phobius"/>
    </source>
</evidence>
<gene>
    <name evidence="2" type="ORF">EVAR_63311_1</name>
</gene>
<feature type="transmembrane region" description="Helical" evidence="1">
    <location>
        <begin position="165"/>
        <end position="185"/>
    </location>
</feature>
<keyword evidence="1" id="KW-0472">Membrane</keyword>
<dbReference type="Proteomes" id="UP000299102">
    <property type="component" value="Unassembled WGS sequence"/>
</dbReference>
<keyword evidence="3" id="KW-1185">Reference proteome</keyword>
<organism evidence="2 3">
    <name type="scientific">Eumeta variegata</name>
    <name type="common">Bagworm moth</name>
    <name type="synonym">Eumeta japonica</name>
    <dbReference type="NCBI Taxonomy" id="151549"/>
    <lineage>
        <taxon>Eukaryota</taxon>
        <taxon>Metazoa</taxon>
        <taxon>Ecdysozoa</taxon>
        <taxon>Arthropoda</taxon>
        <taxon>Hexapoda</taxon>
        <taxon>Insecta</taxon>
        <taxon>Pterygota</taxon>
        <taxon>Neoptera</taxon>
        <taxon>Endopterygota</taxon>
        <taxon>Lepidoptera</taxon>
        <taxon>Glossata</taxon>
        <taxon>Ditrysia</taxon>
        <taxon>Tineoidea</taxon>
        <taxon>Psychidae</taxon>
        <taxon>Oiketicinae</taxon>
        <taxon>Eumeta</taxon>
    </lineage>
</organism>
<dbReference type="AlphaFoldDB" id="A0A4C1YQ01"/>
<evidence type="ECO:0000313" key="2">
    <source>
        <dbReference type="EMBL" id="GBP76964.1"/>
    </source>
</evidence>
<accession>A0A4C1YQ01</accession>
<protein>
    <submittedName>
        <fullName evidence="2">Uncharacterized protein</fullName>
    </submittedName>
</protein>
<keyword evidence="1" id="KW-0812">Transmembrane</keyword>